<accession>A0AAE3VDH7</accession>
<keyword evidence="5" id="KW-1185">Reference proteome</keyword>
<dbReference type="RefSeq" id="WP_307259496.1">
    <property type="nucleotide sequence ID" value="NZ_JAUSVL010000001.1"/>
</dbReference>
<dbReference type="Gene3D" id="3.40.50.720">
    <property type="entry name" value="NAD(P)-binding Rossmann-like Domain"/>
    <property type="match status" value="1"/>
</dbReference>
<gene>
    <name evidence="4" type="ORF">J3R75_000321</name>
</gene>
<dbReference type="Pfam" id="PF22725">
    <property type="entry name" value="GFO_IDH_MocA_C3"/>
    <property type="match status" value="1"/>
</dbReference>
<protein>
    <submittedName>
        <fullName evidence="4">Dehydrogenase</fullName>
    </submittedName>
</protein>
<dbReference type="InterPro" id="IPR000683">
    <property type="entry name" value="Gfo/Idh/MocA-like_OxRdtase_N"/>
</dbReference>
<dbReference type="SUPFAM" id="SSF51735">
    <property type="entry name" value="NAD(P)-binding Rossmann-fold domains"/>
    <property type="match status" value="1"/>
</dbReference>
<feature type="domain" description="GFO/IDH/MocA-like oxidoreductase" evidence="3">
    <location>
        <begin position="133"/>
        <end position="252"/>
    </location>
</feature>
<sequence>MDEARFQAGVIGLRMGNSHCQGYNAHPHCKLVAICDTDHAILQQRQREYAPVAAYSDFRDLIAHDGVNIISVASPDYFHAEHCIAALRAGKHVLCEKPLTLSLEEARAIIAEVEKGPAKFMIGQVCRYAPGFVLAKRLIDDGMIGELYLVESEYAHNYGSSRGINSWRVDPRREPFIGGGCHAVDLLRWIAGEALTVSAFANHKCLPDWPVNDCSVAIFRFANDVIGKVMVSIGCTRPYTMRSVFYGTAGTIICDNTSADIKICSKRLMQGKLDFATMPVNIANHNVAAEISDFIHGIENNLPIATNIYEGARTVAAAMAAVESAKLGGQPITIAPIQAP</sequence>
<dbReference type="SUPFAM" id="SSF55347">
    <property type="entry name" value="Glyceraldehyde-3-phosphate dehydrogenase-like, C-terminal domain"/>
    <property type="match status" value="1"/>
</dbReference>
<dbReference type="AlphaFoldDB" id="A0AAE3VDH7"/>
<dbReference type="EMBL" id="JAUSVL010000001">
    <property type="protein sequence ID" value="MDQ0288214.1"/>
    <property type="molecule type" value="Genomic_DNA"/>
</dbReference>
<comment type="caution">
    <text evidence="4">The sequence shown here is derived from an EMBL/GenBank/DDBJ whole genome shotgun (WGS) entry which is preliminary data.</text>
</comment>
<evidence type="ECO:0000256" key="1">
    <source>
        <dbReference type="ARBA" id="ARBA00023002"/>
    </source>
</evidence>
<name>A0AAE3VDH7_9BACT</name>
<dbReference type="InterPro" id="IPR055170">
    <property type="entry name" value="GFO_IDH_MocA-like_dom"/>
</dbReference>
<keyword evidence="1" id="KW-0560">Oxidoreductase</keyword>
<dbReference type="InterPro" id="IPR036291">
    <property type="entry name" value="NAD(P)-bd_dom_sf"/>
</dbReference>
<reference evidence="4" key="1">
    <citation type="submission" date="2023-07" db="EMBL/GenBank/DDBJ databases">
        <title>Genomic Encyclopedia of Type Strains, Phase IV (KMG-IV): sequencing the most valuable type-strain genomes for metagenomic binning, comparative biology and taxonomic classification.</title>
        <authorList>
            <person name="Goeker M."/>
        </authorList>
    </citation>
    <scope>NUCLEOTIDE SEQUENCE</scope>
    <source>
        <strain evidence="4">DSM 24202</strain>
    </source>
</reference>
<dbReference type="Proteomes" id="UP001238163">
    <property type="component" value="Unassembled WGS sequence"/>
</dbReference>
<evidence type="ECO:0000313" key="5">
    <source>
        <dbReference type="Proteomes" id="UP001238163"/>
    </source>
</evidence>
<dbReference type="Gene3D" id="3.30.360.10">
    <property type="entry name" value="Dihydrodipicolinate Reductase, domain 2"/>
    <property type="match status" value="1"/>
</dbReference>
<evidence type="ECO:0000259" key="3">
    <source>
        <dbReference type="Pfam" id="PF22725"/>
    </source>
</evidence>
<organism evidence="4 5">
    <name type="scientific">Oligosphaera ethanolica</name>
    <dbReference type="NCBI Taxonomy" id="760260"/>
    <lineage>
        <taxon>Bacteria</taxon>
        <taxon>Pseudomonadati</taxon>
        <taxon>Lentisphaerota</taxon>
        <taxon>Oligosphaeria</taxon>
        <taxon>Oligosphaerales</taxon>
        <taxon>Oligosphaeraceae</taxon>
        <taxon>Oligosphaera</taxon>
    </lineage>
</organism>
<dbReference type="PANTHER" id="PTHR43818">
    <property type="entry name" value="BCDNA.GH03377"/>
    <property type="match status" value="1"/>
</dbReference>
<dbReference type="GO" id="GO:0000166">
    <property type="term" value="F:nucleotide binding"/>
    <property type="evidence" value="ECO:0007669"/>
    <property type="project" value="InterPro"/>
</dbReference>
<evidence type="ECO:0000259" key="2">
    <source>
        <dbReference type="Pfam" id="PF01408"/>
    </source>
</evidence>
<evidence type="ECO:0000313" key="4">
    <source>
        <dbReference type="EMBL" id="MDQ0288214.1"/>
    </source>
</evidence>
<dbReference type="GO" id="GO:0016491">
    <property type="term" value="F:oxidoreductase activity"/>
    <property type="evidence" value="ECO:0007669"/>
    <property type="project" value="UniProtKB-KW"/>
</dbReference>
<dbReference type="PANTHER" id="PTHR43818:SF11">
    <property type="entry name" value="BCDNA.GH03377"/>
    <property type="match status" value="1"/>
</dbReference>
<feature type="domain" description="Gfo/Idh/MocA-like oxidoreductase N-terminal" evidence="2">
    <location>
        <begin position="7"/>
        <end position="123"/>
    </location>
</feature>
<dbReference type="Pfam" id="PF01408">
    <property type="entry name" value="GFO_IDH_MocA"/>
    <property type="match status" value="1"/>
</dbReference>
<proteinExistence type="predicted"/>
<dbReference type="InterPro" id="IPR050463">
    <property type="entry name" value="Gfo/Idh/MocA_oxidrdct_glycsds"/>
</dbReference>